<proteinExistence type="predicted"/>
<dbReference type="STRING" id="29563.SAMN02983006_01998"/>
<gene>
    <name evidence="2" type="ORF">SAMN02983006_01998</name>
</gene>
<keyword evidence="3" id="KW-1185">Reference proteome</keyword>
<dbReference type="InterPro" id="IPR006121">
    <property type="entry name" value="HMA_dom"/>
</dbReference>
<dbReference type="CDD" id="cd00371">
    <property type="entry name" value="HMA"/>
    <property type="match status" value="1"/>
</dbReference>
<dbReference type="GO" id="GO:0005507">
    <property type="term" value="F:copper ion binding"/>
    <property type="evidence" value="ECO:0007669"/>
    <property type="project" value="InterPro"/>
</dbReference>
<sequence>MEKTLIVEGMSCEHCEKRTEKELLKIDAVSDAKANADQGQVVVSLSKEVTDDKLAEAVSEAGYEYIKTV</sequence>
<dbReference type="Proteomes" id="UP000199006">
    <property type="component" value="Unassembled WGS sequence"/>
</dbReference>
<name>A0A1I4KF92_9FIRM</name>
<dbReference type="InterPro" id="IPR036163">
    <property type="entry name" value="HMA_dom_sf"/>
</dbReference>
<dbReference type="InterPro" id="IPR000428">
    <property type="entry name" value="Cu-bd"/>
</dbReference>
<dbReference type="Gene3D" id="3.30.70.100">
    <property type="match status" value="1"/>
</dbReference>
<dbReference type="AlphaFoldDB" id="A0A1I4KF92"/>
<dbReference type="Pfam" id="PF00403">
    <property type="entry name" value="HMA"/>
    <property type="match status" value="1"/>
</dbReference>
<dbReference type="OrthoDB" id="9813965at2"/>
<protein>
    <submittedName>
        <fullName evidence="2">Copper chaperone CopZ</fullName>
    </submittedName>
</protein>
<evidence type="ECO:0000313" key="3">
    <source>
        <dbReference type="Proteomes" id="UP000199006"/>
    </source>
</evidence>
<dbReference type="GO" id="GO:0006825">
    <property type="term" value="P:copper ion transport"/>
    <property type="evidence" value="ECO:0007669"/>
    <property type="project" value="InterPro"/>
</dbReference>
<evidence type="ECO:0000313" key="2">
    <source>
        <dbReference type="EMBL" id="SFL77273.1"/>
    </source>
</evidence>
<dbReference type="PROSITE" id="PS50846">
    <property type="entry name" value="HMA_2"/>
    <property type="match status" value="1"/>
</dbReference>
<dbReference type="RefSeq" id="WP_089862067.1">
    <property type="nucleotide sequence ID" value="NZ_FOTI01000030.1"/>
</dbReference>
<accession>A0A1I4KF92</accession>
<dbReference type="PRINTS" id="PR00944">
    <property type="entry name" value="CUEXPORT"/>
</dbReference>
<dbReference type="SUPFAM" id="SSF55008">
    <property type="entry name" value="HMA, heavy metal-associated domain"/>
    <property type="match status" value="1"/>
</dbReference>
<organism evidence="2 3">
    <name type="scientific">Halanaerobium salsuginis</name>
    <dbReference type="NCBI Taxonomy" id="29563"/>
    <lineage>
        <taxon>Bacteria</taxon>
        <taxon>Bacillati</taxon>
        <taxon>Bacillota</taxon>
        <taxon>Clostridia</taxon>
        <taxon>Halanaerobiales</taxon>
        <taxon>Halanaerobiaceae</taxon>
        <taxon>Halanaerobium</taxon>
    </lineage>
</organism>
<dbReference type="EMBL" id="FOTI01000030">
    <property type="protein sequence ID" value="SFL77273.1"/>
    <property type="molecule type" value="Genomic_DNA"/>
</dbReference>
<reference evidence="2 3" key="1">
    <citation type="submission" date="2016-10" db="EMBL/GenBank/DDBJ databases">
        <authorList>
            <person name="de Groot N.N."/>
        </authorList>
    </citation>
    <scope>NUCLEOTIDE SEQUENCE [LARGE SCALE GENOMIC DNA]</scope>
    <source>
        <strain evidence="2 3">ATCC 51327</strain>
    </source>
</reference>
<feature type="domain" description="HMA" evidence="1">
    <location>
        <begin position="1"/>
        <end position="66"/>
    </location>
</feature>
<evidence type="ECO:0000259" key="1">
    <source>
        <dbReference type="PROSITE" id="PS50846"/>
    </source>
</evidence>